<evidence type="ECO:0000313" key="5">
    <source>
        <dbReference type="Proteomes" id="UP000807159"/>
    </source>
</evidence>
<dbReference type="Proteomes" id="UP000807159">
    <property type="component" value="Chromosome 12"/>
</dbReference>
<dbReference type="InterPro" id="IPR005174">
    <property type="entry name" value="KIB1-4_b-propeller"/>
</dbReference>
<sequence length="449" mass="51701">MTTTMHEGVCDQKRCWSDLPGDVVALIISRLRAPDCYRFVSVCKSWSSIPLPKFKKEFPTLVYLKSDGQLINFFSPLLCCSTPEIANSVYKNIITSDTTKFSSDIEDNEHDQCCQKGESDRSHCHEPKTIRFAKHGWLLVSQGKHVVFFLNPITNQRIDLPELPRREVVFDGISFSESPTSPNCTVLAIHVQTYWVFPTFIRRGEDSWTSDPIYIESGFVPSYSSPVFHKGCFYFLGQTGCLAVFDPKIDEEEEEEQEEDEEEEEEEEEHEEEEEEEEEEQEEDEDEDEDEEELDKWAVLDNPGNPCTSSPISDCYLVDCNGELMSVFVGYMGQWVRVYMLDPSSMVWKETKDLGDRVLFLSRIGSGLTKTTDLQVPGLENRIYFPRFNKKDGTCAFYDLSAGKFHTSCNNHGREDYYGTTTFSDCAWIEPSYRMLTDQELDWLHKEAS</sequence>
<dbReference type="AlphaFoldDB" id="A0A8T2XIC8"/>
<evidence type="ECO:0000259" key="2">
    <source>
        <dbReference type="Pfam" id="PF00646"/>
    </source>
</evidence>
<accession>A0A8T2XIC8</accession>
<proteinExistence type="predicted"/>
<reference evidence="4" key="1">
    <citation type="journal article" date="2021" name="J. Hered.">
        <title>Genome Assembly of Salicaceae Populus deltoides (Eastern Cottonwood) I-69 Based on Nanopore Sequencing and Hi-C Technologies.</title>
        <authorList>
            <person name="Bai S."/>
            <person name="Wu H."/>
            <person name="Zhang J."/>
            <person name="Pan Z."/>
            <person name="Zhao W."/>
            <person name="Li Z."/>
            <person name="Tong C."/>
        </authorList>
    </citation>
    <scope>NUCLEOTIDE SEQUENCE</scope>
    <source>
        <tissue evidence="4">Leaf</tissue>
    </source>
</reference>
<dbReference type="Pfam" id="PF03478">
    <property type="entry name" value="Beta-prop_KIB1-4"/>
    <property type="match status" value="1"/>
</dbReference>
<protein>
    <recommendedName>
        <fullName evidence="6">F-box domain-containing protein</fullName>
    </recommendedName>
</protein>
<feature type="domain" description="F-box" evidence="2">
    <location>
        <begin position="16"/>
        <end position="49"/>
    </location>
</feature>
<gene>
    <name evidence="4" type="ORF">H0E87_022121</name>
</gene>
<dbReference type="InterPro" id="IPR001810">
    <property type="entry name" value="F-box_dom"/>
</dbReference>
<feature type="domain" description="KIB1-4 beta-propeller" evidence="3">
    <location>
        <begin position="132"/>
        <end position="392"/>
    </location>
</feature>
<dbReference type="SUPFAM" id="SSF81383">
    <property type="entry name" value="F-box domain"/>
    <property type="match status" value="1"/>
</dbReference>
<evidence type="ECO:0008006" key="6">
    <source>
        <dbReference type="Google" id="ProtNLM"/>
    </source>
</evidence>
<dbReference type="Pfam" id="PF00646">
    <property type="entry name" value="F-box"/>
    <property type="match status" value="1"/>
</dbReference>
<dbReference type="EMBL" id="JACEGQ020000012">
    <property type="protein sequence ID" value="KAH8492760.1"/>
    <property type="molecule type" value="Genomic_DNA"/>
</dbReference>
<evidence type="ECO:0000259" key="3">
    <source>
        <dbReference type="Pfam" id="PF03478"/>
    </source>
</evidence>
<keyword evidence="5" id="KW-1185">Reference proteome</keyword>
<feature type="region of interest" description="Disordered" evidence="1">
    <location>
        <begin position="250"/>
        <end position="294"/>
    </location>
</feature>
<evidence type="ECO:0000313" key="4">
    <source>
        <dbReference type="EMBL" id="KAH8492760.1"/>
    </source>
</evidence>
<evidence type="ECO:0000256" key="1">
    <source>
        <dbReference type="SAM" id="MobiDB-lite"/>
    </source>
</evidence>
<dbReference type="PANTHER" id="PTHR33127">
    <property type="entry name" value="TRANSMEMBRANE PROTEIN"/>
    <property type="match status" value="1"/>
</dbReference>
<organism evidence="4 5">
    <name type="scientific">Populus deltoides</name>
    <name type="common">Eastern poplar</name>
    <name type="synonym">Eastern cottonwood</name>
    <dbReference type="NCBI Taxonomy" id="3696"/>
    <lineage>
        <taxon>Eukaryota</taxon>
        <taxon>Viridiplantae</taxon>
        <taxon>Streptophyta</taxon>
        <taxon>Embryophyta</taxon>
        <taxon>Tracheophyta</taxon>
        <taxon>Spermatophyta</taxon>
        <taxon>Magnoliopsida</taxon>
        <taxon>eudicotyledons</taxon>
        <taxon>Gunneridae</taxon>
        <taxon>Pentapetalae</taxon>
        <taxon>rosids</taxon>
        <taxon>fabids</taxon>
        <taxon>Malpighiales</taxon>
        <taxon>Salicaceae</taxon>
        <taxon>Saliceae</taxon>
        <taxon>Populus</taxon>
    </lineage>
</organism>
<comment type="caution">
    <text evidence="4">The sequence shown here is derived from an EMBL/GenBank/DDBJ whole genome shotgun (WGS) entry which is preliminary data.</text>
</comment>
<dbReference type="PANTHER" id="PTHR33127:SF5">
    <property type="entry name" value="TRANSMEMBRANE PROTEIN"/>
    <property type="match status" value="1"/>
</dbReference>
<dbReference type="InterPro" id="IPR036047">
    <property type="entry name" value="F-box-like_dom_sf"/>
</dbReference>
<dbReference type="Gene3D" id="1.20.1280.50">
    <property type="match status" value="1"/>
</dbReference>
<name>A0A8T2XIC8_POPDE</name>